<sequence length="53" mass="6245">ESGEENKKILARFYKISTEINDILTILIDKKLSLSQEHKEKLYAIQKKIEKIL</sequence>
<feature type="non-terminal residue" evidence="1">
    <location>
        <position position="1"/>
    </location>
</feature>
<evidence type="ECO:0008006" key="2">
    <source>
        <dbReference type="Google" id="ProtNLM"/>
    </source>
</evidence>
<organism evidence="1">
    <name type="scientific">marine sediment metagenome</name>
    <dbReference type="NCBI Taxonomy" id="412755"/>
    <lineage>
        <taxon>unclassified sequences</taxon>
        <taxon>metagenomes</taxon>
        <taxon>ecological metagenomes</taxon>
    </lineage>
</organism>
<evidence type="ECO:0000313" key="1">
    <source>
        <dbReference type="EMBL" id="GAI95038.1"/>
    </source>
</evidence>
<gene>
    <name evidence="1" type="ORF">S12H4_27131</name>
</gene>
<proteinExistence type="predicted"/>
<dbReference type="EMBL" id="BARW01015461">
    <property type="protein sequence ID" value="GAI95038.1"/>
    <property type="molecule type" value="Genomic_DNA"/>
</dbReference>
<comment type="caution">
    <text evidence="1">The sequence shown here is derived from an EMBL/GenBank/DDBJ whole genome shotgun (WGS) entry which is preliminary data.</text>
</comment>
<name>X1SQ42_9ZZZZ</name>
<reference evidence="1" key="1">
    <citation type="journal article" date="2014" name="Front. Microbiol.">
        <title>High frequency of phylogenetically diverse reductive dehalogenase-homologous genes in deep subseafloor sedimentary metagenomes.</title>
        <authorList>
            <person name="Kawai M."/>
            <person name="Futagami T."/>
            <person name="Toyoda A."/>
            <person name="Takaki Y."/>
            <person name="Nishi S."/>
            <person name="Hori S."/>
            <person name="Arai W."/>
            <person name="Tsubouchi T."/>
            <person name="Morono Y."/>
            <person name="Uchiyama I."/>
            <person name="Ito T."/>
            <person name="Fujiyama A."/>
            <person name="Inagaki F."/>
            <person name="Takami H."/>
        </authorList>
    </citation>
    <scope>NUCLEOTIDE SEQUENCE</scope>
    <source>
        <strain evidence="1">Expedition CK06-06</strain>
    </source>
</reference>
<dbReference type="AlphaFoldDB" id="X1SQ42"/>
<protein>
    <recommendedName>
        <fullName evidence="2">Four helix bundle protein</fullName>
    </recommendedName>
</protein>
<accession>X1SQ42</accession>